<evidence type="ECO:0000256" key="1">
    <source>
        <dbReference type="SAM" id="SignalP"/>
    </source>
</evidence>
<keyword evidence="3" id="KW-1185">Reference proteome</keyword>
<accession>A0A2S4MC00</accession>
<dbReference type="PROSITE" id="PS51257">
    <property type="entry name" value="PROKAR_LIPOPROTEIN"/>
    <property type="match status" value="1"/>
</dbReference>
<evidence type="ECO:0000313" key="2">
    <source>
        <dbReference type="EMBL" id="POR52139.1"/>
    </source>
</evidence>
<name>A0A2S4MC00_9BURK</name>
<protein>
    <recommendedName>
        <fullName evidence="4">Lipoprotein</fullName>
    </recommendedName>
</protein>
<evidence type="ECO:0008006" key="4">
    <source>
        <dbReference type="Google" id="ProtNLM"/>
    </source>
</evidence>
<keyword evidence="1" id="KW-0732">Signal</keyword>
<reference evidence="2 3" key="1">
    <citation type="submission" date="2018-01" db="EMBL/GenBank/DDBJ databases">
        <title>Genomic Encyclopedia of Type Strains, Phase III (KMG-III): the genomes of soil and plant-associated and newly described type strains.</title>
        <authorList>
            <person name="Whitman W."/>
        </authorList>
    </citation>
    <scope>NUCLEOTIDE SEQUENCE [LARGE SCALE GENOMIC DNA]</scope>
    <source>
        <strain evidence="2 3">JCM 18070</strain>
    </source>
</reference>
<proteinExistence type="predicted"/>
<feature type="chain" id="PRO_5015411151" description="Lipoprotein" evidence="1">
    <location>
        <begin position="32"/>
        <end position="78"/>
    </location>
</feature>
<dbReference type="EMBL" id="PQGA01000005">
    <property type="protein sequence ID" value="POR52139.1"/>
    <property type="molecule type" value="Genomic_DNA"/>
</dbReference>
<organism evidence="2 3">
    <name type="scientific">Paraburkholderia eburnea</name>
    <dbReference type="NCBI Taxonomy" id="1189126"/>
    <lineage>
        <taxon>Bacteria</taxon>
        <taxon>Pseudomonadati</taxon>
        <taxon>Pseudomonadota</taxon>
        <taxon>Betaproteobacteria</taxon>
        <taxon>Burkholderiales</taxon>
        <taxon>Burkholderiaceae</taxon>
        <taxon>Paraburkholderia</taxon>
    </lineage>
</organism>
<dbReference type="Proteomes" id="UP000237381">
    <property type="component" value="Unassembled WGS sequence"/>
</dbReference>
<comment type="caution">
    <text evidence="2">The sequence shown here is derived from an EMBL/GenBank/DDBJ whole genome shotgun (WGS) entry which is preliminary data.</text>
</comment>
<dbReference type="AlphaFoldDB" id="A0A2S4MC00"/>
<gene>
    <name evidence="2" type="ORF">B0G62_105107</name>
</gene>
<sequence>MVSKTPSPFVSALATLALCACVTSISASVWAQNNAAVPGASASKQVQKIARTDRKPQQIARMARPAPQSLRYLVSDAP</sequence>
<feature type="signal peptide" evidence="1">
    <location>
        <begin position="1"/>
        <end position="31"/>
    </location>
</feature>
<evidence type="ECO:0000313" key="3">
    <source>
        <dbReference type="Proteomes" id="UP000237381"/>
    </source>
</evidence>